<dbReference type="Pfam" id="PF13363">
    <property type="entry name" value="BetaGal_dom3"/>
    <property type="match status" value="1"/>
</dbReference>
<dbReference type="EMBL" id="LATX01002339">
    <property type="protein sequence ID" value="KTB31292.1"/>
    <property type="molecule type" value="Genomic_DNA"/>
</dbReference>
<evidence type="ECO:0000259" key="3">
    <source>
        <dbReference type="SMART" id="SM01029"/>
    </source>
</evidence>
<dbReference type="Gene3D" id="2.60.120.260">
    <property type="entry name" value="Galactose-binding domain-like"/>
    <property type="match status" value="2"/>
</dbReference>
<keyword evidence="2" id="KW-0326">Glycosidase</keyword>
<dbReference type="InterPro" id="IPR018954">
    <property type="entry name" value="Betagal_dom2"/>
</dbReference>
<dbReference type="Proteomes" id="UP000054988">
    <property type="component" value="Unassembled WGS sequence"/>
</dbReference>
<name>A0A0W0F4R9_MONRR</name>
<dbReference type="eggNOG" id="KOG0496">
    <property type="taxonomic scope" value="Eukaryota"/>
</dbReference>
<comment type="caution">
    <text evidence="4">The sequence shown here is derived from an EMBL/GenBank/DDBJ whole genome shotgun (WGS) entry which is preliminary data.</text>
</comment>
<dbReference type="InterPro" id="IPR025300">
    <property type="entry name" value="BetaGal_jelly_roll_dom"/>
</dbReference>
<dbReference type="GO" id="GO:0004565">
    <property type="term" value="F:beta-galactosidase activity"/>
    <property type="evidence" value="ECO:0007669"/>
    <property type="project" value="UniProtKB-ARBA"/>
</dbReference>
<evidence type="ECO:0000313" key="4">
    <source>
        <dbReference type="EMBL" id="KTB31292.1"/>
    </source>
</evidence>
<sequence>MLSCSGVYTSYDYGSAITESRMLTAKFSELKLQSMFLRSSPEFYKTDWIGDTFTGLSEGAVISMNNTPPAFVTLLRNPDSGAGFWIVRQNDSTSTATATFRLNVTTADSSSFQLPDVVPITLSGRRSKVIVTDYAFGANSRALYSTAQIFFAGVIDGRDVLLLHGDSREEHLAAIRFTGTPNPFAAPPLNVRITASASSNNETLISFLEGIEGLITVYDSDTQLILFADSETVKTFWSPIIATTTSDLDPFANFWSFGTNQSILVGGPYLVRTASISDSGELALRGDLNVTEGAGDVMLSVIAPKSVSSISWNGQSVSFTTFSEPSSIITAIIPGPANPHVTGITIPQLSEWKSSDSLPEIRADFDDSSWVEANHTTTNIPAMLYGDGRVLYPCDYGFCENIVLYRGHFNGTADTKSVNLSINGGEAFAASVWLNDVFLNTTFGNSTVGNPVIIETDQVYTFPEGVILEGEDNVITIVQAGPDNMGFDEAEVNSNSMKTPRGVRGFKLNKGEFTTWKVQGKIGGYTNFPDKVRGVLNEGGTFGERKGWHLPGFDTSSWETRNLSEGLPGSQPGVGFFVNTFELNIPAGNDVMLSFTFEEKFGQPYRAYLFVNGWMMGKRIGNIGPQAKFPVHQGILDYNGRNTVAVALWAKLPNVTVAPQLSLTLDGVFEGGVGVIKVNNPVWSSNGRE</sequence>
<dbReference type="Gene3D" id="2.60.390.10">
    <property type="entry name" value="Beta-galactosidase, domain 3"/>
    <property type="match status" value="1"/>
</dbReference>
<dbReference type="Pfam" id="PF10435">
    <property type="entry name" value="BetaGal_dom2"/>
    <property type="match status" value="1"/>
</dbReference>
<protein>
    <submittedName>
        <fullName evidence="4">Putative glycoside hydrolase family 35 protein</fullName>
    </submittedName>
</protein>
<proteinExistence type="predicted"/>
<dbReference type="Gene3D" id="3.20.20.80">
    <property type="entry name" value="Glycosidases"/>
    <property type="match status" value="1"/>
</dbReference>
<organism evidence="4 5">
    <name type="scientific">Moniliophthora roreri</name>
    <name type="common">Frosty pod rot fungus</name>
    <name type="synonym">Monilia roreri</name>
    <dbReference type="NCBI Taxonomy" id="221103"/>
    <lineage>
        <taxon>Eukaryota</taxon>
        <taxon>Fungi</taxon>
        <taxon>Dikarya</taxon>
        <taxon>Basidiomycota</taxon>
        <taxon>Agaricomycotina</taxon>
        <taxon>Agaricomycetes</taxon>
        <taxon>Agaricomycetidae</taxon>
        <taxon>Agaricales</taxon>
        <taxon>Marasmiineae</taxon>
        <taxon>Marasmiaceae</taxon>
        <taxon>Moniliophthora</taxon>
    </lineage>
</organism>
<dbReference type="SUPFAM" id="SSF49785">
    <property type="entry name" value="Galactose-binding domain-like"/>
    <property type="match status" value="2"/>
</dbReference>
<accession>A0A0W0F4R9</accession>
<evidence type="ECO:0000256" key="1">
    <source>
        <dbReference type="ARBA" id="ARBA00022801"/>
    </source>
</evidence>
<dbReference type="InterPro" id="IPR025972">
    <property type="entry name" value="BetaGal_dom3"/>
</dbReference>
<dbReference type="AlphaFoldDB" id="A0A0W0F4R9"/>
<reference evidence="4 5" key="1">
    <citation type="submission" date="2015-12" db="EMBL/GenBank/DDBJ databases">
        <title>Draft genome sequence of Moniliophthora roreri, the causal agent of frosty pod rot of cacao.</title>
        <authorList>
            <person name="Aime M.C."/>
            <person name="Diaz-Valderrama J.R."/>
            <person name="Kijpornyongpan T."/>
            <person name="Phillips-Mora W."/>
        </authorList>
    </citation>
    <scope>NUCLEOTIDE SEQUENCE [LARGE SCALE GENOMIC DNA]</scope>
    <source>
        <strain evidence="4 5">MCA 2952</strain>
    </source>
</reference>
<dbReference type="Gene3D" id="2.102.20.10">
    <property type="entry name" value="Beta-galactosidase, domain 2"/>
    <property type="match status" value="1"/>
</dbReference>
<dbReference type="SUPFAM" id="SSF51011">
    <property type="entry name" value="Glycosyl hydrolase domain"/>
    <property type="match status" value="1"/>
</dbReference>
<dbReference type="SMART" id="SM01029">
    <property type="entry name" value="BetaGal_dom2"/>
    <property type="match status" value="1"/>
</dbReference>
<gene>
    <name evidence="4" type="ORF">WG66_16134</name>
</gene>
<evidence type="ECO:0000256" key="2">
    <source>
        <dbReference type="ARBA" id="ARBA00023295"/>
    </source>
</evidence>
<dbReference type="InterPro" id="IPR037110">
    <property type="entry name" value="Betagal_dom2_sf"/>
</dbReference>
<dbReference type="InterPro" id="IPR036833">
    <property type="entry name" value="BetaGal_dom3_sf"/>
</dbReference>
<keyword evidence="1 4" id="KW-0378">Hydrolase</keyword>
<evidence type="ECO:0000313" key="5">
    <source>
        <dbReference type="Proteomes" id="UP000054988"/>
    </source>
</evidence>
<dbReference type="Pfam" id="PF13364">
    <property type="entry name" value="BetaGal_ABD2"/>
    <property type="match status" value="2"/>
</dbReference>
<feature type="domain" description="Beta-galactosidase" evidence="3">
    <location>
        <begin position="52"/>
        <end position="236"/>
    </location>
</feature>
<dbReference type="SUPFAM" id="SSF117100">
    <property type="entry name" value="Beta-galactosidase LacA, domain 3"/>
    <property type="match status" value="1"/>
</dbReference>
<dbReference type="InterPro" id="IPR008979">
    <property type="entry name" value="Galactose-bd-like_sf"/>
</dbReference>